<gene>
    <name evidence="7" type="ORF">N1F79_04145</name>
</gene>
<accession>A0ABU7XNL6</accession>
<evidence type="ECO:0000259" key="5">
    <source>
        <dbReference type="Pfam" id="PF04542"/>
    </source>
</evidence>
<dbReference type="InterPro" id="IPR014284">
    <property type="entry name" value="RNA_pol_sigma-70_dom"/>
</dbReference>
<evidence type="ECO:0000256" key="2">
    <source>
        <dbReference type="ARBA" id="ARBA00023015"/>
    </source>
</evidence>
<dbReference type="InterPro" id="IPR013324">
    <property type="entry name" value="RNA_pol_sigma_r3/r4-like"/>
</dbReference>
<dbReference type="PANTHER" id="PTHR43133">
    <property type="entry name" value="RNA POLYMERASE ECF-TYPE SIGMA FACTO"/>
    <property type="match status" value="1"/>
</dbReference>
<dbReference type="Pfam" id="PF08281">
    <property type="entry name" value="Sigma70_r4_2"/>
    <property type="match status" value="1"/>
</dbReference>
<protein>
    <submittedName>
        <fullName evidence="7">RNA polymerase sigma-70 factor</fullName>
    </submittedName>
</protein>
<evidence type="ECO:0000256" key="4">
    <source>
        <dbReference type="ARBA" id="ARBA00023163"/>
    </source>
</evidence>
<feature type="domain" description="RNA polymerase sigma-70 region 2" evidence="5">
    <location>
        <begin position="33"/>
        <end position="91"/>
    </location>
</feature>
<dbReference type="InterPro" id="IPR014327">
    <property type="entry name" value="RNA_pol_sigma70_bacteroid"/>
</dbReference>
<dbReference type="PANTHER" id="PTHR43133:SF46">
    <property type="entry name" value="RNA POLYMERASE SIGMA-70 FACTOR ECF SUBFAMILY"/>
    <property type="match status" value="1"/>
</dbReference>
<dbReference type="Gene3D" id="1.10.1740.10">
    <property type="match status" value="1"/>
</dbReference>
<dbReference type="InterPro" id="IPR039425">
    <property type="entry name" value="RNA_pol_sigma-70-like"/>
</dbReference>
<dbReference type="Gene3D" id="1.10.10.10">
    <property type="entry name" value="Winged helix-like DNA-binding domain superfamily/Winged helix DNA-binding domain"/>
    <property type="match status" value="1"/>
</dbReference>
<keyword evidence="2" id="KW-0805">Transcription regulation</keyword>
<dbReference type="InterPro" id="IPR036388">
    <property type="entry name" value="WH-like_DNA-bd_sf"/>
</dbReference>
<dbReference type="SUPFAM" id="SSF88659">
    <property type="entry name" value="Sigma3 and sigma4 domains of RNA polymerase sigma factors"/>
    <property type="match status" value="1"/>
</dbReference>
<proteinExistence type="inferred from homology"/>
<keyword evidence="8" id="KW-1185">Reference proteome</keyword>
<dbReference type="InterPro" id="IPR007627">
    <property type="entry name" value="RNA_pol_sigma70_r2"/>
</dbReference>
<dbReference type="InterPro" id="IPR013249">
    <property type="entry name" value="RNA_pol_sigma70_r4_t2"/>
</dbReference>
<dbReference type="RefSeq" id="WP_303304688.1">
    <property type="nucleotide sequence ID" value="NZ_JAODOP010000004.1"/>
</dbReference>
<organism evidence="7 8">
    <name type="scientific">Flavivirga spongiicola</name>
    <dbReference type="NCBI Taxonomy" id="421621"/>
    <lineage>
        <taxon>Bacteria</taxon>
        <taxon>Pseudomonadati</taxon>
        <taxon>Bacteroidota</taxon>
        <taxon>Flavobacteriia</taxon>
        <taxon>Flavobacteriales</taxon>
        <taxon>Flavobacteriaceae</taxon>
        <taxon>Flavivirga</taxon>
    </lineage>
</organism>
<evidence type="ECO:0000256" key="3">
    <source>
        <dbReference type="ARBA" id="ARBA00023082"/>
    </source>
</evidence>
<comment type="similarity">
    <text evidence="1">Belongs to the sigma-70 factor family. ECF subfamily.</text>
</comment>
<evidence type="ECO:0000259" key="6">
    <source>
        <dbReference type="Pfam" id="PF08281"/>
    </source>
</evidence>
<evidence type="ECO:0000313" key="7">
    <source>
        <dbReference type="EMBL" id="MEF3832307.1"/>
    </source>
</evidence>
<comment type="caution">
    <text evidence="7">The sequence shown here is derived from an EMBL/GenBank/DDBJ whole genome shotgun (WGS) entry which is preliminary data.</text>
</comment>
<dbReference type="NCBIfam" id="TIGR02985">
    <property type="entry name" value="Sig70_bacteroi1"/>
    <property type="match status" value="1"/>
</dbReference>
<sequence length="191" mass="22903">MLNKNRTYRQILKEANGKESLAFKKVYLHFWERLYIYAFKVLGNKKICEDIVQEIFLTFWKNGHKVEIENLSAYLFQSLRFQLFKHFRDKKLTKSDIKMFADVYKTNVTEDLINLNDLESVIHRHLNTLPPKCKDIFYLSRFEHLSHKEIAEKLNISTQTVKNQITTALKHLRLKLGDTYLFWLLSLLFNL</sequence>
<reference evidence="7 8" key="1">
    <citation type="submission" date="2022-09" db="EMBL/GenBank/DDBJ databases">
        <title>Genome sequencing of Flavivirga sp. MEBiC05379.</title>
        <authorList>
            <person name="Oh H.-M."/>
            <person name="Kwon K.K."/>
            <person name="Park M.J."/>
            <person name="Yang S.-H."/>
        </authorList>
    </citation>
    <scope>NUCLEOTIDE SEQUENCE [LARGE SCALE GENOMIC DNA]</scope>
    <source>
        <strain evidence="7 8">MEBiC05379</strain>
    </source>
</reference>
<keyword evidence="3" id="KW-0731">Sigma factor</keyword>
<keyword evidence="4" id="KW-0804">Transcription</keyword>
<dbReference type="InterPro" id="IPR013325">
    <property type="entry name" value="RNA_pol_sigma_r2"/>
</dbReference>
<name>A0ABU7XNL6_9FLAO</name>
<dbReference type="NCBIfam" id="TIGR02937">
    <property type="entry name" value="sigma70-ECF"/>
    <property type="match status" value="1"/>
</dbReference>
<dbReference type="CDD" id="cd06171">
    <property type="entry name" value="Sigma70_r4"/>
    <property type="match status" value="1"/>
</dbReference>
<evidence type="ECO:0000256" key="1">
    <source>
        <dbReference type="ARBA" id="ARBA00010641"/>
    </source>
</evidence>
<dbReference type="SUPFAM" id="SSF88946">
    <property type="entry name" value="Sigma2 domain of RNA polymerase sigma factors"/>
    <property type="match status" value="1"/>
</dbReference>
<dbReference type="Pfam" id="PF04542">
    <property type="entry name" value="Sigma70_r2"/>
    <property type="match status" value="1"/>
</dbReference>
<evidence type="ECO:0000313" key="8">
    <source>
        <dbReference type="Proteomes" id="UP001337305"/>
    </source>
</evidence>
<dbReference type="Proteomes" id="UP001337305">
    <property type="component" value="Unassembled WGS sequence"/>
</dbReference>
<dbReference type="EMBL" id="JAODOP010000004">
    <property type="protein sequence ID" value="MEF3832307.1"/>
    <property type="molecule type" value="Genomic_DNA"/>
</dbReference>
<feature type="domain" description="RNA polymerase sigma factor 70 region 4 type 2" evidence="6">
    <location>
        <begin position="122"/>
        <end position="172"/>
    </location>
</feature>